<dbReference type="Proteomes" id="UP000658131">
    <property type="component" value="Unassembled WGS sequence"/>
</dbReference>
<keyword evidence="2" id="KW-0238">DNA-binding</keyword>
<dbReference type="Gene3D" id="1.20.120.530">
    <property type="entry name" value="GntR ligand-binding domain-like"/>
    <property type="match status" value="1"/>
</dbReference>
<organism evidence="5 6">
    <name type="scientific">Yanshouia hominis</name>
    <dbReference type="NCBI Taxonomy" id="2763673"/>
    <lineage>
        <taxon>Bacteria</taxon>
        <taxon>Bacillati</taxon>
        <taxon>Bacillota</taxon>
        <taxon>Clostridia</taxon>
        <taxon>Eubacteriales</taxon>
        <taxon>Oscillospiraceae</taxon>
        <taxon>Yanshouia</taxon>
    </lineage>
</organism>
<keyword evidence="1" id="KW-0805">Transcription regulation</keyword>
<feature type="domain" description="HTH gntR-type" evidence="4">
    <location>
        <begin position="11"/>
        <end position="78"/>
    </location>
</feature>
<evidence type="ECO:0000259" key="4">
    <source>
        <dbReference type="PROSITE" id="PS50949"/>
    </source>
</evidence>
<reference evidence="5 6" key="1">
    <citation type="submission" date="2020-08" db="EMBL/GenBank/DDBJ databases">
        <title>Genome public.</title>
        <authorList>
            <person name="Liu C."/>
            <person name="Sun Q."/>
        </authorList>
    </citation>
    <scope>NUCLEOTIDE SEQUENCE [LARGE SCALE GENOMIC DNA]</scope>
    <source>
        <strain evidence="5 6">BX1</strain>
    </source>
</reference>
<dbReference type="PROSITE" id="PS50949">
    <property type="entry name" value="HTH_GNTR"/>
    <property type="match status" value="1"/>
</dbReference>
<dbReference type="RefSeq" id="WP_262400715.1">
    <property type="nucleotide sequence ID" value="NZ_JACRTB010000025.1"/>
</dbReference>
<comment type="caution">
    <text evidence="5">The sequence shown here is derived from an EMBL/GenBank/DDBJ whole genome shotgun (WGS) entry which is preliminary data.</text>
</comment>
<dbReference type="InterPro" id="IPR036388">
    <property type="entry name" value="WH-like_DNA-bd_sf"/>
</dbReference>
<evidence type="ECO:0000313" key="6">
    <source>
        <dbReference type="Proteomes" id="UP000658131"/>
    </source>
</evidence>
<dbReference type="CDD" id="cd07377">
    <property type="entry name" value="WHTH_GntR"/>
    <property type="match status" value="1"/>
</dbReference>
<dbReference type="Pfam" id="PF00392">
    <property type="entry name" value="GntR"/>
    <property type="match status" value="1"/>
</dbReference>
<dbReference type="InterPro" id="IPR008920">
    <property type="entry name" value="TF_FadR/GntR_C"/>
</dbReference>
<dbReference type="InterPro" id="IPR000524">
    <property type="entry name" value="Tscrpt_reg_HTH_GntR"/>
</dbReference>
<proteinExistence type="predicted"/>
<dbReference type="PANTHER" id="PTHR43537">
    <property type="entry name" value="TRANSCRIPTIONAL REGULATOR, GNTR FAMILY"/>
    <property type="match status" value="1"/>
</dbReference>
<dbReference type="Pfam" id="PF07729">
    <property type="entry name" value="FCD"/>
    <property type="match status" value="1"/>
</dbReference>
<dbReference type="SUPFAM" id="SSF46785">
    <property type="entry name" value="Winged helix' DNA-binding domain"/>
    <property type="match status" value="1"/>
</dbReference>
<gene>
    <name evidence="5" type="ORF">H8717_12645</name>
</gene>
<dbReference type="EMBL" id="JACRTB010000025">
    <property type="protein sequence ID" value="MBC8577252.1"/>
    <property type="molecule type" value="Genomic_DNA"/>
</dbReference>
<evidence type="ECO:0000256" key="2">
    <source>
        <dbReference type="ARBA" id="ARBA00023125"/>
    </source>
</evidence>
<dbReference type="InterPro" id="IPR011711">
    <property type="entry name" value="GntR_C"/>
</dbReference>
<evidence type="ECO:0000256" key="1">
    <source>
        <dbReference type="ARBA" id="ARBA00023015"/>
    </source>
</evidence>
<evidence type="ECO:0000256" key="3">
    <source>
        <dbReference type="ARBA" id="ARBA00023163"/>
    </source>
</evidence>
<keyword evidence="6" id="KW-1185">Reference proteome</keyword>
<dbReference type="SMART" id="SM00895">
    <property type="entry name" value="FCD"/>
    <property type="match status" value="1"/>
</dbReference>
<sequence length="244" mass="27968">MNEAKENGKKMSLENVAYEELKNAIVVGIYPPGIQIVEEQIANQLNISRSPVRIAIKRLEAEGFLDRYSNKRIYVAFADAKRTVDALYIREALEGMAARLAAINRTQEHIVQLQNLFSVMEQAQAGQETFELYRKGIDVHRLLYAAANNPQLERIGLNTLEQESVFSYRSLLKDDSRSRDMHEEHKKIAKYVIEQDADRAEEAARFHIHKLIERLRSAQPNVTFDSPLRGSMPLLALQHKEPIK</sequence>
<evidence type="ECO:0000313" key="5">
    <source>
        <dbReference type="EMBL" id="MBC8577252.1"/>
    </source>
</evidence>
<dbReference type="InterPro" id="IPR036390">
    <property type="entry name" value="WH_DNA-bd_sf"/>
</dbReference>
<dbReference type="SMART" id="SM00345">
    <property type="entry name" value="HTH_GNTR"/>
    <property type="match status" value="1"/>
</dbReference>
<dbReference type="Gene3D" id="1.10.10.10">
    <property type="entry name" value="Winged helix-like DNA-binding domain superfamily/Winged helix DNA-binding domain"/>
    <property type="match status" value="1"/>
</dbReference>
<name>A0ABR7NLG2_9FIRM</name>
<keyword evidence="3" id="KW-0804">Transcription</keyword>
<protein>
    <submittedName>
        <fullName evidence="5">GntR family transcriptional regulator</fullName>
    </submittedName>
</protein>
<dbReference type="PANTHER" id="PTHR43537:SF49">
    <property type="entry name" value="TRANSCRIPTIONAL REGULATORY PROTEIN"/>
    <property type="match status" value="1"/>
</dbReference>
<accession>A0ABR7NLG2</accession>
<dbReference type="SUPFAM" id="SSF48008">
    <property type="entry name" value="GntR ligand-binding domain-like"/>
    <property type="match status" value="1"/>
</dbReference>